<sequence>MNLPKVSIVIPFYTKEWFNLDITLESIFNQTYKNIEIIIVDDNSPMSTDCCIKKYINEPKIKIIKNNSNVGGGIARNIGINNSSGEYIAFMDHDDKWYSSKIEKQLDKYLEEIQKKPDQNIVIYSKCRVIDSSISYIVPRYAKDENSSVSEYLFLHKGLIQTSGIFLPKKLALTCPFHDLKRHQDYQFCFSLEEVNSKFIMIDEPLYDFIQIPKLNDNQFSLTWLEKYNKFFTKKSSIGFKKVIILRTMLRENKYLSGFLYAIKNDFFIDGTKTIFISILKKTLPSSIQQYIQVTIRKRK</sequence>
<comment type="caution">
    <text evidence="2">The sequence shown here is derived from an EMBL/GenBank/DDBJ whole genome shotgun (WGS) entry which is preliminary data.</text>
</comment>
<dbReference type="PANTHER" id="PTHR22916">
    <property type="entry name" value="GLYCOSYLTRANSFERASE"/>
    <property type="match status" value="1"/>
</dbReference>
<dbReference type="RefSeq" id="WP_196724866.1">
    <property type="nucleotide sequence ID" value="NZ_JADSTA010000007.1"/>
</dbReference>
<dbReference type="CDD" id="cd00761">
    <property type="entry name" value="Glyco_tranf_GTA_type"/>
    <property type="match status" value="1"/>
</dbReference>
<evidence type="ECO:0000313" key="3">
    <source>
        <dbReference type="Proteomes" id="UP001159001"/>
    </source>
</evidence>
<protein>
    <submittedName>
        <fullName evidence="2">Glycosyltransferase</fullName>
    </submittedName>
</protein>
<gene>
    <name evidence="2" type="ORF">OGX73_13650</name>
</gene>
<name>A0AAW6UK82_PRORE</name>
<evidence type="ECO:0000259" key="1">
    <source>
        <dbReference type="Pfam" id="PF00535"/>
    </source>
</evidence>
<organism evidence="2 3">
    <name type="scientific">Providencia rettgeri</name>
    <dbReference type="NCBI Taxonomy" id="587"/>
    <lineage>
        <taxon>Bacteria</taxon>
        <taxon>Pseudomonadati</taxon>
        <taxon>Pseudomonadota</taxon>
        <taxon>Gammaproteobacteria</taxon>
        <taxon>Enterobacterales</taxon>
        <taxon>Morganellaceae</taxon>
        <taxon>Providencia</taxon>
    </lineage>
</organism>
<evidence type="ECO:0000313" key="2">
    <source>
        <dbReference type="EMBL" id="MDI9093665.1"/>
    </source>
</evidence>
<dbReference type="InterPro" id="IPR001173">
    <property type="entry name" value="Glyco_trans_2-like"/>
</dbReference>
<dbReference type="Gene3D" id="3.90.550.10">
    <property type="entry name" value="Spore Coat Polysaccharide Biosynthesis Protein SpsA, Chain A"/>
    <property type="match status" value="1"/>
</dbReference>
<reference evidence="2" key="1">
    <citation type="submission" date="2022-10" db="EMBL/GenBank/DDBJ databases">
        <title>Bacterial isolates recovered from the One Health project in Brazil.</title>
        <authorList>
            <person name="Valiatti T.B."/>
            <person name="Santos F."/>
            <person name="Cayo R."/>
            <person name="Gales A.C."/>
        </authorList>
    </citation>
    <scope>NUCLEOTIDE SEQUENCE</scope>
    <source>
        <strain evidence="2">PVR188</strain>
    </source>
</reference>
<dbReference type="GO" id="GO:0016758">
    <property type="term" value="F:hexosyltransferase activity"/>
    <property type="evidence" value="ECO:0007669"/>
    <property type="project" value="UniProtKB-ARBA"/>
</dbReference>
<dbReference type="AlphaFoldDB" id="A0AAW6UK82"/>
<proteinExistence type="predicted"/>
<feature type="domain" description="Glycosyltransferase 2-like" evidence="1">
    <location>
        <begin position="7"/>
        <end position="111"/>
    </location>
</feature>
<dbReference type="EMBL" id="JAOWIN010000010">
    <property type="protein sequence ID" value="MDI9093665.1"/>
    <property type="molecule type" value="Genomic_DNA"/>
</dbReference>
<dbReference type="InterPro" id="IPR029044">
    <property type="entry name" value="Nucleotide-diphossugar_trans"/>
</dbReference>
<dbReference type="PANTHER" id="PTHR22916:SF3">
    <property type="entry name" value="UDP-GLCNAC:BETAGAL BETA-1,3-N-ACETYLGLUCOSAMINYLTRANSFERASE-LIKE PROTEIN 1"/>
    <property type="match status" value="1"/>
</dbReference>
<accession>A0AAW6UK82</accession>
<dbReference type="Pfam" id="PF00535">
    <property type="entry name" value="Glycos_transf_2"/>
    <property type="match status" value="1"/>
</dbReference>
<dbReference type="Proteomes" id="UP001159001">
    <property type="component" value="Unassembled WGS sequence"/>
</dbReference>
<dbReference type="SUPFAM" id="SSF53448">
    <property type="entry name" value="Nucleotide-diphospho-sugar transferases"/>
    <property type="match status" value="1"/>
</dbReference>